<name>J9G5R8_9ZZZZ</name>
<organism evidence="2">
    <name type="scientific">gut metagenome</name>
    <dbReference type="NCBI Taxonomy" id="749906"/>
    <lineage>
        <taxon>unclassified sequences</taxon>
        <taxon>metagenomes</taxon>
        <taxon>organismal metagenomes</taxon>
    </lineage>
</organism>
<gene>
    <name evidence="2" type="ORF">EVA_14753</name>
</gene>
<evidence type="ECO:0000313" key="2">
    <source>
        <dbReference type="EMBL" id="EJW97142.1"/>
    </source>
</evidence>
<feature type="region of interest" description="Disordered" evidence="1">
    <location>
        <begin position="38"/>
        <end position="58"/>
    </location>
</feature>
<accession>J9G5R8</accession>
<dbReference type="EMBL" id="AMCI01004920">
    <property type="protein sequence ID" value="EJW97142.1"/>
    <property type="molecule type" value="Genomic_DNA"/>
</dbReference>
<protein>
    <submittedName>
        <fullName evidence="2">Uncharacterized protein</fullName>
    </submittedName>
</protein>
<sequence>MITGRTFCTIVSILRLYTSSMCPKSLDTLSGFLALSKNSSSNPGSIDSDLMTYSENSS</sequence>
<proteinExistence type="predicted"/>
<evidence type="ECO:0000256" key="1">
    <source>
        <dbReference type="SAM" id="MobiDB-lite"/>
    </source>
</evidence>
<dbReference type="AlphaFoldDB" id="J9G5R8"/>
<comment type="caution">
    <text evidence="2">The sequence shown here is derived from an EMBL/GenBank/DDBJ whole genome shotgun (WGS) entry which is preliminary data.</text>
</comment>
<reference evidence="2" key="1">
    <citation type="journal article" date="2012" name="PLoS ONE">
        <title>Gene sets for utilization of primary and secondary nutrition supplies in the distal gut of endangered iberian lynx.</title>
        <authorList>
            <person name="Alcaide M."/>
            <person name="Messina E."/>
            <person name="Richter M."/>
            <person name="Bargiela R."/>
            <person name="Peplies J."/>
            <person name="Huws S.A."/>
            <person name="Newbold C.J."/>
            <person name="Golyshin P.N."/>
            <person name="Simon M.A."/>
            <person name="Lopez G."/>
            <person name="Yakimov M.M."/>
            <person name="Ferrer M."/>
        </authorList>
    </citation>
    <scope>NUCLEOTIDE SEQUENCE</scope>
</reference>